<dbReference type="RefSeq" id="WP_313979649.1">
    <property type="nucleotide sequence ID" value="NZ_JASJOS010000005.1"/>
</dbReference>
<evidence type="ECO:0000256" key="6">
    <source>
        <dbReference type="ARBA" id="ARBA00023012"/>
    </source>
</evidence>
<dbReference type="SUPFAM" id="SSF49464">
    <property type="entry name" value="Carboxypeptidase regulatory domain-like"/>
    <property type="match status" value="2"/>
</dbReference>
<evidence type="ECO:0000313" key="11">
    <source>
        <dbReference type="EMBL" id="MDJ1481628.1"/>
    </source>
</evidence>
<dbReference type="EC" id="2.7.13.3" evidence="2"/>
<dbReference type="Gene3D" id="2.60.40.1120">
    <property type="entry name" value="Carboxypeptidase-like, regulatory domain"/>
    <property type="match status" value="1"/>
</dbReference>
<dbReference type="InterPro" id="IPR003594">
    <property type="entry name" value="HATPase_dom"/>
</dbReference>
<dbReference type="PANTHER" id="PTHR43711">
    <property type="entry name" value="TWO-COMPONENT HISTIDINE KINASE"/>
    <property type="match status" value="1"/>
</dbReference>
<keyword evidence="9" id="KW-0472">Membrane</keyword>
<dbReference type="AlphaFoldDB" id="A0AAE3QS30"/>
<dbReference type="InterPro" id="IPR036890">
    <property type="entry name" value="HATPase_C_sf"/>
</dbReference>
<dbReference type="CDD" id="cd00075">
    <property type="entry name" value="HATPase"/>
    <property type="match status" value="1"/>
</dbReference>
<evidence type="ECO:0000256" key="8">
    <source>
        <dbReference type="SAM" id="MobiDB-lite"/>
    </source>
</evidence>
<comment type="catalytic activity">
    <reaction evidence="1">
        <text>ATP + protein L-histidine = ADP + protein N-phospho-L-histidine.</text>
        <dbReference type="EC" id="2.7.13.3"/>
    </reaction>
</comment>
<keyword evidence="6" id="KW-0902">Two-component regulatory system</keyword>
<dbReference type="Gene3D" id="1.10.287.130">
    <property type="match status" value="1"/>
</dbReference>
<keyword evidence="7" id="KW-0175">Coiled coil</keyword>
<gene>
    <name evidence="11" type="ORF">QNI16_14100</name>
</gene>
<keyword evidence="11" id="KW-0547">Nucleotide-binding</keyword>
<dbReference type="EMBL" id="JASJOS010000005">
    <property type="protein sequence ID" value="MDJ1481628.1"/>
    <property type="molecule type" value="Genomic_DNA"/>
</dbReference>
<dbReference type="FunFam" id="3.30.565.10:FF:000006">
    <property type="entry name" value="Sensor histidine kinase WalK"/>
    <property type="match status" value="1"/>
</dbReference>
<feature type="domain" description="Histidine kinase" evidence="10">
    <location>
        <begin position="421"/>
        <end position="638"/>
    </location>
</feature>
<evidence type="ECO:0000256" key="3">
    <source>
        <dbReference type="ARBA" id="ARBA00022553"/>
    </source>
</evidence>
<sequence>MIHKFIRLVVFIWLGAGLLFSLKAQEYALRGVVMDDAYIPVGGVQVSINGSYTVVSTPKEGRFQVNLKSPPTNGELEIVVTATGYKLKSKDFNYYQKEIELIIQPIYKTLGGWVRTPDKSPVSNALVRFRNSTLERNATTDTDGFFKLQLPSEAQVTISDFAVEAYKVDDGNVELRKVKNDNLKFIQENTFVFLTVSADDQIVELASLQNKNTTNTLPASESPTNHASIQKASSPQEPFKITKDNKNLKALIKLIGEKRGDKAITGNHSQVIGKEIETISKELSRLQSEVTRAANDQERTLAEEAFTAYINDEYINSFIESLRKIDPNNPLVILLEKYKRDNQDILDAKNEADRQLSIITSQFRASKFVVVLLLLLVGIAVFFALSNNKKKKKLQEASQTLEEERRRLEVVNEELKTLMGIVAHDLKAPLNKVVGLTQLLPLVGSLNEEQTKCMHMINQVAFDGRQFIENLLDLKAIEEQSRRLKIEPLEVMQWFSRSIIGYEQTAKKKNIELRLESNTSEGYVSVDKSAFGQIVDNLVSNAIKFSPADKNVLISVEVGYSLVSIAVKDEGPGISEEDQQKMFRKFQRLSARPTAGEHSSGLGLSIVKRLVEHMNGEIHLNSRLGEGSTFTVYFHKYILEAIEEEEPVNQ</sequence>
<evidence type="ECO:0000259" key="10">
    <source>
        <dbReference type="PROSITE" id="PS50109"/>
    </source>
</evidence>
<keyword evidence="11" id="KW-0067">ATP-binding</keyword>
<keyword evidence="9" id="KW-1133">Transmembrane helix</keyword>
<dbReference type="InterPro" id="IPR008969">
    <property type="entry name" value="CarboxyPept-like_regulatory"/>
</dbReference>
<dbReference type="CDD" id="cd00082">
    <property type="entry name" value="HisKA"/>
    <property type="match status" value="1"/>
</dbReference>
<dbReference type="PROSITE" id="PS50109">
    <property type="entry name" value="HIS_KIN"/>
    <property type="match status" value="1"/>
</dbReference>
<reference evidence="11" key="1">
    <citation type="submission" date="2023-05" db="EMBL/GenBank/DDBJ databases">
        <authorList>
            <person name="Zhang X."/>
        </authorList>
    </citation>
    <scope>NUCLEOTIDE SEQUENCE</scope>
    <source>
        <strain evidence="11">YF14B1</strain>
    </source>
</reference>
<evidence type="ECO:0000256" key="1">
    <source>
        <dbReference type="ARBA" id="ARBA00000085"/>
    </source>
</evidence>
<protein>
    <recommendedName>
        <fullName evidence="2">histidine kinase</fullName>
        <ecNumber evidence="2">2.7.13.3</ecNumber>
    </recommendedName>
</protein>
<feature type="compositionally biased region" description="Polar residues" evidence="8">
    <location>
        <begin position="213"/>
        <end position="236"/>
    </location>
</feature>
<evidence type="ECO:0000313" key="12">
    <source>
        <dbReference type="Proteomes" id="UP001241110"/>
    </source>
</evidence>
<evidence type="ECO:0000256" key="5">
    <source>
        <dbReference type="ARBA" id="ARBA00022777"/>
    </source>
</evidence>
<dbReference type="PANTHER" id="PTHR43711:SF1">
    <property type="entry name" value="HISTIDINE KINASE 1"/>
    <property type="match status" value="1"/>
</dbReference>
<dbReference type="GO" id="GO:0000155">
    <property type="term" value="F:phosphorelay sensor kinase activity"/>
    <property type="evidence" value="ECO:0007669"/>
    <property type="project" value="InterPro"/>
</dbReference>
<dbReference type="InterPro" id="IPR004358">
    <property type="entry name" value="Sig_transdc_His_kin-like_C"/>
</dbReference>
<organism evidence="11 12">
    <name type="scientific">Xanthocytophaga flava</name>
    <dbReference type="NCBI Taxonomy" id="3048013"/>
    <lineage>
        <taxon>Bacteria</taxon>
        <taxon>Pseudomonadati</taxon>
        <taxon>Bacteroidota</taxon>
        <taxon>Cytophagia</taxon>
        <taxon>Cytophagales</taxon>
        <taxon>Rhodocytophagaceae</taxon>
        <taxon>Xanthocytophaga</taxon>
    </lineage>
</organism>
<dbReference type="SUPFAM" id="SSF47384">
    <property type="entry name" value="Homodimeric domain of signal transducing histidine kinase"/>
    <property type="match status" value="1"/>
</dbReference>
<accession>A0AAE3QS30</accession>
<keyword evidence="3" id="KW-0597">Phosphoprotein</keyword>
<dbReference type="SMART" id="SM00387">
    <property type="entry name" value="HATPase_c"/>
    <property type="match status" value="1"/>
</dbReference>
<dbReference type="SUPFAM" id="SSF55874">
    <property type="entry name" value="ATPase domain of HSP90 chaperone/DNA topoisomerase II/histidine kinase"/>
    <property type="match status" value="1"/>
</dbReference>
<feature type="transmembrane region" description="Helical" evidence="9">
    <location>
        <begin position="365"/>
        <end position="385"/>
    </location>
</feature>
<dbReference type="GO" id="GO:0005524">
    <property type="term" value="F:ATP binding"/>
    <property type="evidence" value="ECO:0007669"/>
    <property type="project" value="UniProtKB-KW"/>
</dbReference>
<dbReference type="InterPro" id="IPR005467">
    <property type="entry name" value="His_kinase_dom"/>
</dbReference>
<evidence type="ECO:0000256" key="4">
    <source>
        <dbReference type="ARBA" id="ARBA00022679"/>
    </source>
</evidence>
<feature type="coiled-coil region" evidence="7">
    <location>
        <begin position="384"/>
        <end position="421"/>
    </location>
</feature>
<dbReference type="InterPro" id="IPR003661">
    <property type="entry name" value="HisK_dim/P_dom"/>
</dbReference>
<comment type="caution">
    <text evidence="11">The sequence shown here is derived from an EMBL/GenBank/DDBJ whole genome shotgun (WGS) entry which is preliminary data.</text>
</comment>
<dbReference type="Pfam" id="PF02518">
    <property type="entry name" value="HATPase_c"/>
    <property type="match status" value="1"/>
</dbReference>
<proteinExistence type="predicted"/>
<dbReference type="Proteomes" id="UP001241110">
    <property type="component" value="Unassembled WGS sequence"/>
</dbReference>
<keyword evidence="4" id="KW-0808">Transferase</keyword>
<evidence type="ECO:0000256" key="9">
    <source>
        <dbReference type="SAM" id="Phobius"/>
    </source>
</evidence>
<keyword evidence="5" id="KW-0418">Kinase</keyword>
<evidence type="ECO:0000256" key="7">
    <source>
        <dbReference type="SAM" id="Coils"/>
    </source>
</evidence>
<evidence type="ECO:0000256" key="2">
    <source>
        <dbReference type="ARBA" id="ARBA00012438"/>
    </source>
</evidence>
<dbReference type="PRINTS" id="PR00344">
    <property type="entry name" value="BCTRLSENSOR"/>
</dbReference>
<keyword evidence="9" id="KW-0812">Transmembrane</keyword>
<dbReference type="InterPro" id="IPR036097">
    <property type="entry name" value="HisK_dim/P_sf"/>
</dbReference>
<dbReference type="Gene3D" id="3.30.565.10">
    <property type="entry name" value="Histidine kinase-like ATPase, C-terminal domain"/>
    <property type="match status" value="1"/>
</dbReference>
<name>A0AAE3QS30_9BACT</name>
<feature type="region of interest" description="Disordered" evidence="8">
    <location>
        <begin position="213"/>
        <end position="238"/>
    </location>
</feature>
<dbReference type="InterPro" id="IPR050736">
    <property type="entry name" value="Sensor_HK_Regulatory"/>
</dbReference>